<keyword evidence="2" id="KW-1185">Reference proteome</keyword>
<comment type="caution">
    <text evidence="1">The sequence shown here is derived from an EMBL/GenBank/DDBJ whole genome shotgun (WGS) entry which is preliminary data.</text>
</comment>
<evidence type="ECO:0000313" key="2">
    <source>
        <dbReference type="Proteomes" id="UP000789366"/>
    </source>
</evidence>
<reference evidence="1" key="1">
    <citation type="submission" date="2021-06" db="EMBL/GenBank/DDBJ databases">
        <authorList>
            <person name="Kallberg Y."/>
            <person name="Tangrot J."/>
            <person name="Rosling A."/>
        </authorList>
    </citation>
    <scope>NUCLEOTIDE SEQUENCE</scope>
    <source>
        <strain evidence="1">28 12/20/2015</strain>
    </source>
</reference>
<organism evidence="1 2">
    <name type="scientific">Cetraspora pellucida</name>
    <dbReference type="NCBI Taxonomy" id="1433469"/>
    <lineage>
        <taxon>Eukaryota</taxon>
        <taxon>Fungi</taxon>
        <taxon>Fungi incertae sedis</taxon>
        <taxon>Mucoromycota</taxon>
        <taxon>Glomeromycotina</taxon>
        <taxon>Glomeromycetes</taxon>
        <taxon>Diversisporales</taxon>
        <taxon>Gigasporaceae</taxon>
        <taxon>Cetraspora</taxon>
    </lineage>
</organism>
<dbReference type="EMBL" id="CAJVPW010027385">
    <property type="protein sequence ID" value="CAG8715406.1"/>
    <property type="molecule type" value="Genomic_DNA"/>
</dbReference>
<accession>A0ACA9PNP9</accession>
<sequence length="248" mass="29530">MITDLQEYVNLLLELNSSEIIFNSNKDPRFEVIRNLKADLLVIENPRKLKCLIINGDLIASKLKKVSFKNCLYLEKIWLRNHEITDVEISDCPNLKYVNFFDNKLCDISKLLSMLNPEIMISIWLNKNNFDSSLDLFEKFTKVEELSLSENQFRGSLEPLNKLRNLKVLVFRNTHINSGLEFLDMNLDQFFCGYDYNNDYGVFKLQEELKKYVKYDDDDHKHIMKDEVFEQKRLLHEWRIDFLNSQPN</sequence>
<dbReference type="Proteomes" id="UP000789366">
    <property type="component" value="Unassembled WGS sequence"/>
</dbReference>
<proteinExistence type="predicted"/>
<name>A0ACA9PNP9_9GLOM</name>
<evidence type="ECO:0000313" key="1">
    <source>
        <dbReference type="EMBL" id="CAG8715406.1"/>
    </source>
</evidence>
<protein>
    <submittedName>
        <fullName evidence="1">13337_t:CDS:1</fullName>
    </submittedName>
</protein>
<gene>
    <name evidence="1" type="ORF">SPELUC_LOCUS12085</name>
</gene>